<dbReference type="InterPro" id="IPR050405">
    <property type="entry name" value="Intermediate_filament"/>
</dbReference>
<evidence type="ECO:0000313" key="10">
    <source>
        <dbReference type="Ensembl" id="ENSSLUP00000040581.1"/>
    </source>
</evidence>
<dbReference type="InterPro" id="IPR018039">
    <property type="entry name" value="IF_conserved"/>
</dbReference>
<comment type="subcellular location">
    <subcellularLocation>
        <location evidence="1">Cytoplasm</location>
    </subcellularLocation>
</comment>
<dbReference type="GO" id="GO:0099160">
    <property type="term" value="C:postsynaptic intermediate filament cytoskeleton"/>
    <property type="evidence" value="ECO:0007669"/>
    <property type="project" value="TreeGrafter"/>
</dbReference>
<evidence type="ECO:0000256" key="2">
    <source>
        <dbReference type="ARBA" id="ARBA00022490"/>
    </source>
</evidence>
<dbReference type="GO" id="GO:0005737">
    <property type="term" value="C:cytoplasm"/>
    <property type="evidence" value="ECO:0007669"/>
    <property type="project" value="UniProtKB-SubCell"/>
</dbReference>
<dbReference type="Gene3D" id="1.20.5.500">
    <property type="entry name" value="Single helix bin"/>
    <property type="match status" value="1"/>
</dbReference>
<dbReference type="InterPro" id="IPR039008">
    <property type="entry name" value="IF_rod_dom"/>
</dbReference>
<evidence type="ECO:0000256" key="4">
    <source>
        <dbReference type="ARBA" id="ARBA00023054"/>
    </source>
</evidence>
<feature type="region of interest" description="Disordered" evidence="8">
    <location>
        <begin position="484"/>
        <end position="565"/>
    </location>
</feature>
<dbReference type="FunFam" id="1.20.5.1160:FF:000001">
    <property type="entry name" value="Keratin type II"/>
    <property type="match status" value="1"/>
</dbReference>
<dbReference type="GO" id="GO:0005882">
    <property type="term" value="C:intermediate filament"/>
    <property type="evidence" value="ECO:0007669"/>
    <property type="project" value="UniProtKB-KW"/>
</dbReference>
<sequence length="565" mass="63872">MQIHCAVNPATFLDREQPVSRVMASAGFDPYFPSTYKRRVVVRSAGYGAGGGIGSRSAYSSHSAPITSYASSRRSYPTHTRAISSYSSILSAPESAAATELRLDQAAQVSSEFKVLRTQEKAELQDLNDRFVNFIDRVHELEQQNKLLETELLLLRQRQAEPSNLRALYEHELRQLRAAVEEARHEKQAAQHHRDEMENVLGNMQKRYEEEVLGREEAEGRLMDARKGADEAALARAELEKRVGTLLDELAFLKRLCESEIAELQAQIQYSAEVSVEMEVAKPDLSAALRDIRAQYEKLAHRNLQSAEEWFCNKVNVMTVSTSRNTEGARNAKDEAAEYRRLLKARTLEIDACREMNQALENQLQDVEEKQSAEISALQDAISQLEEELRANKNDMARYMKDYQDLLNVKMALDIEIAAYRKLLEGEENRLNVAGPGSFNVYSQATYSAPSYGRSQFSMPFSAASASAPYMLSSRLYTSSLSTEETISASQAQQAEASPPQEEEEEVKEEQVEEEDKEEEEERQGEEKEEEEAEEDQGEEGEEEVEEAEEKEKEKQEEEEADGEG</sequence>
<protein>
    <submittedName>
        <fullName evidence="10">Neurofilament light chain</fullName>
    </submittedName>
</protein>
<evidence type="ECO:0000256" key="7">
    <source>
        <dbReference type="SAM" id="Coils"/>
    </source>
</evidence>
<comment type="similarity">
    <text evidence="5 6">Belongs to the intermediate filament family.</text>
</comment>
<dbReference type="FunFam" id="1.20.5.170:FF:000002">
    <property type="entry name" value="Type I keratin KA11"/>
    <property type="match status" value="1"/>
</dbReference>
<dbReference type="PROSITE" id="PS00226">
    <property type="entry name" value="IF_ROD_1"/>
    <property type="match status" value="1"/>
</dbReference>
<dbReference type="GeneTree" id="ENSGT00940000156208"/>
<keyword evidence="4 7" id="KW-0175">Coiled coil</keyword>
<dbReference type="GO" id="GO:0030424">
    <property type="term" value="C:axon"/>
    <property type="evidence" value="ECO:0007669"/>
    <property type="project" value="TreeGrafter"/>
</dbReference>
<feature type="compositionally biased region" description="Acidic residues" evidence="8">
    <location>
        <begin position="501"/>
        <end position="549"/>
    </location>
</feature>
<dbReference type="Gene3D" id="1.20.5.1160">
    <property type="entry name" value="Vasodilator-stimulated phosphoprotein"/>
    <property type="match status" value="1"/>
</dbReference>
<name>A0A8D0D8B4_SANLU</name>
<evidence type="ECO:0000313" key="11">
    <source>
        <dbReference type="Proteomes" id="UP000694568"/>
    </source>
</evidence>
<dbReference type="GO" id="GO:0033693">
    <property type="term" value="P:neurofilament bundle assembly"/>
    <property type="evidence" value="ECO:0007669"/>
    <property type="project" value="TreeGrafter"/>
</dbReference>
<feature type="coiled-coil region" evidence="7">
    <location>
        <begin position="343"/>
        <end position="402"/>
    </location>
</feature>
<feature type="coiled-coil region" evidence="7">
    <location>
        <begin position="124"/>
        <end position="200"/>
    </location>
</feature>
<dbReference type="Gene3D" id="1.20.5.170">
    <property type="match status" value="1"/>
</dbReference>
<evidence type="ECO:0000259" key="9">
    <source>
        <dbReference type="PROSITE" id="PS51842"/>
    </source>
</evidence>
<dbReference type="SMART" id="SM01391">
    <property type="entry name" value="Filament"/>
    <property type="match status" value="1"/>
</dbReference>
<keyword evidence="3 6" id="KW-0403">Intermediate filament</keyword>
<dbReference type="Ensembl" id="ENSSLUT00000041889.1">
    <property type="protein sequence ID" value="ENSSLUP00000040581.1"/>
    <property type="gene ID" value="ENSSLUG00000018112.1"/>
</dbReference>
<reference evidence="10" key="1">
    <citation type="submission" date="2025-08" db="UniProtKB">
        <authorList>
            <consortium name="Ensembl"/>
        </authorList>
    </citation>
    <scope>IDENTIFICATION</scope>
</reference>
<evidence type="ECO:0000256" key="1">
    <source>
        <dbReference type="ARBA" id="ARBA00004496"/>
    </source>
</evidence>
<dbReference type="PANTHER" id="PTHR45652:SF8">
    <property type="entry name" value="NEUROFILAMENT LIGHT POLYPEPTIDE"/>
    <property type="match status" value="1"/>
</dbReference>
<evidence type="ECO:0000256" key="3">
    <source>
        <dbReference type="ARBA" id="ARBA00022754"/>
    </source>
</evidence>
<keyword evidence="11" id="KW-1185">Reference proteome</keyword>
<gene>
    <name evidence="10" type="primary">neflb</name>
</gene>
<dbReference type="PANTHER" id="PTHR45652">
    <property type="entry name" value="GLIAL FIBRILLARY ACIDIC PROTEIN"/>
    <property type="match status" value="1"/>
</dbReference>
<reference evidence="10" key="2">
    <citation type="submission" date="2025-09" db="UniProtKB">
        <authorList>
            <consortium name="Ensembl"/>
        </authorList>
    </citation>
    <scope>IDENTIFICATION</scope>
</reference>
<dbReference type="AlphaFoldDB" id="A0A8D0D8B4"/>
<feature type="domain" description="IF rod" evidence="9">
    <location>
        <begin position="120"/>
        <end position="431"/>
    </location>
</feature>
<proteinExistence type="inferred from homology"/>
<evidence type="ECO:0000256" key="6">
    <source>
        <dbReference type="RuleBase" id="RU000685"/>
    </source>
</evidence>
<dbReference type="FunFam" id="1.20.5.500:FF:000001">
    <property type="entry name" value="Type II keratin 23"/>
    <property type="match status" value="1"/>
</dbReference>
<evidence type="ECO:0000256" key="8">
    <source>
        <dbReference type="SAM" id="MobiDB-lite"/>
    </source>
</evidence>
<keyword evidence="2" id="KW-0963">Cytoplasm</keyword>
<dbReference type="GO" id="GO:0099184">
    <property type="term" value="F:structural constituent of postsynaptic intermediate filament cytoskeleton"/>
    <property type="evidence" value="ECO:0007669"/>
    <property type="project" value="TreeGrafter"/>
</dbReference>
<accession>A0A8D0D8B4</accession>
<evidence type="ECO:0000256" key="5">
    <source>
        <dbReference type="ARBA" id="ARBA00061646"/>
    </source>
</evidence>
<dbReference type="PROSITE" id="PS51842">
    <property type="entry name" value="IF_ROD_2"/>
    <property type="match status" value="1"/>
</dbReference>
<feature type="compositionally biased region" description="Low complexity" evidence="8">
    <location>
        <begin position="484"/>
        <end position="498"/>
    </location>
</feature>
<organism evidence="10 11">
    <name type="scientific">Sander lucioperca</name>
    <name type="common">Pike-perch</name>
    <name type="synonym">Perca lucioperca</name>
    <dbReference type="NCBI Taxonomy" id="283035"/>
    <lineage>
        <taxon>Eukaryota</taxon>
        <taxon>Metazoa</taxon>
        <taxon>Chordata</taxon>
        <taxon>Craniata</taxon>
        <taxon>Vertebrata</taxon>
        <taxon>Euteleostomi</taxon>
        <taxon>Actinopterygii</taxon>
        <taxon>Neopterygii</taxon>
        <taxon>Teleostei</taxon>
        <taxon>Neoteleostei</taxon>
        <taxon>Acanthomorphata</taxon>
        <taxon>Eupercaria</taxon>
        <taxon>Perciformes</taxon>
        <taxon>Percoidei</taxon>
        <taxon>Percidae</taxon>
        <taxon>Luciopercinae</taxon>
        <taxon>Sander</taxon>
    </lineage>
</organism>
<dbReference type="SUPFAM" id="SSF64593">
    <property type="entry name" value="Intermediate filament protein, coiled coil region"/>
    <property type="match status" value="2"/>
</dbReference>
<dbReference type="Proteomes" id="UP000694568">
    <property type="component" value="Unplaced"/>
</dbReference>
<dbReference type="Pfam" id="PF00038">
    <property type="entry name" value="Filament"/>
    <property type="match status" value="1"/>
</dbReference>